<comment type="caution">
    <text evidence="1">The sequence shown here is derived from an EMBL/GenBank/DDBJ whole genome shotgun (WGS) entry which is preliminary data.</text>
</comment>
<keyword evidence="2" id="KW-1185">Reference proteome</keyword>
<gene>
    <name evidence="1" type="ORF">T190423A01A_90011</name>
</gene>
<dbReference type="PROSITE" id="PS51257">
    <property type="entry name" value="PROKAR_LIPOPROTEIN"/>
    <property type="match status" value="1"/>
</dbReference>
<reference evidence="1 2" key="1">
    <citation type="submission" date="2024-05" db="EMBL/GenBank/DDBJ databases">
        <authorList>
            <person name="Duchaud E."/>
        </authorList>
    </citation>
    <scope>NUCLEOTIDE SEQUENCE [LARGE SCALE GENOMIC DNA]</scope>
    <source>
        <strain evidence="1">Ena-SAMPLE-TAB-13-05-2024-13:56:06:370-140308</strain>
    </source>
</reference>
<name>A0ABM9PG31_9FLAO</name>
<dbReference type="RefSeq" id="WP_348714243.1">
    <property type="nucleotide sequence ID" value="NZ_CAXJIO010000018.1"/>
</dbReference>
<evidence type="ECO:0008006" key="3">
    <source>
        <dbReference type="Google" id="ProtNLM"/>
    </source>
</evidence>
<protein>
    <recommendedName>
        <fullName evidence="3">Lipoprotein</fullName>
    </recommendedName>
</protein>
<accession>A0ABM9PG31</accession>
<dbReference type="EMBL" id="CAXJIO010000018">
    <property type="protein sequence ID" value="CAL2104586.1"/>
    <property type="molecule type" value="Genomic_DNA"/>
</dbReference>
<organism evidence="1 2">
    <name type="scientific">Tenacibaculum polynesiense</name>
    <dbReference type="NCBI Taxonomy" id="3137857"/>
    <lineage>
        <taxon>Bacteria</taxon>
        <taxon>Pseudomonadati</taxon>
        <taxon>Bacteroidota</taxon>
        <taxon>Flavobacteriia</taxon>
        <taxon>Flavobacteriales</taxon>
        <taxon>Flavobacteriaceae</taxon>
        <taxon>Tenacibaculum</taxon>
    </lineage>
</organism>
<sequence>MRKTILIAITIISIIGCAEKKKKETIKSENHKEELNNFNVTQNYAVIFKWTTKDEKFVEDNTVQQADQLLKMWKENIVENVYYDSSSKVDKFSYFPNITFFLKAQNKKEAESILDNLTFIKKNIASYTIYPVGNLWLKRNIDAINKKGITKSYISVWTTKSKPSDDVITAQNDSLMKLWKQGTIENAYFDIEGTQVENNKTDFVLFVNSNTKEEAKSLLNNLPFIKNNIASYKLHQVGVFWMGIYNN</sequence>
<evidence type="ECO:0000313" key="2">
    <source>
        <dbReference type="Proteomes" id="UP001497527"/>
    </source>
</evidence>
<dbReference type="Proteomes" id="UP001497527">
    <property type="component" value="Unassembled WGS sequence"/>
</dbReference>
<proteinExistence type="predicted"/>
<evidence type="ECO:0000313" key="1">
    <source>
        <dbReference type="EMBL" id="CAL2104586.1"/>
    </source>
</evidence>